<reference evidence="1" key="1">
    <citation type="journal article" date="2020" name="mSystems">
        <title>Genome- and Community-Level Interaction Insights into Carbon Utilization and Element Cycling Functions of Hydrothermarchaeota in Hydrothermal Sediment.</title>
        <authorList>
            <person name="Zhou Z."/>
            <person name="Liu Y."/>
            <person name="Xu W."/>
            <person name="Pan J."/>
            <person name="Luo Z.H."/>
            <person name="Li M."/>
        </authorList>
    </citation>
    <scope>NUCLEOTIDE SEQUENCE [LARGE SCALE GENOMIC DNA]</scope>
    <source>
        <strain evidence="1">SpSt-757</strain>
    </source>
</reference>
<dbReference type="SUPFAM" id="SSF88946">
    <property type="entry name" value="Sigma2 domain of RNA polymerase sigma factors"/>
    <property type="match status" value="1"/>
</dbReference>
<evidence type="ECO:0000313" key="1">
    <source>
        <dbReference type="EMBL" id="HFZ09183.1"/>
    </source>
</evidence>
<dbReference type="GO" id="GO:0006352">
    <property type="term" value="P:DNA-templated transcription initiation"/>
    <property type="evidence" value="ECO:0007669"/>
    <property type="project" value="InterPro"/>
</dbReference>
<accession>A0A7V3JAI9</accession>
<organism evidence="1">
    <name type="scientific">candidate division CPR3 bacterium</name>
    <dbReference type="NCBI Taxonomy" id="2268181"/>
    <lineage>
        <taxon>Bacteria</taxon>
        <taxon>Bacteria division CPR3</taxon>
    </lineage>
</organism>
<proteinExistence type="predicted"/>
<dbReference type="InterPro" id="IPR013325">
    <property type="entry name" value="RNA_pol_sigma_r2"/>
</dbReference>
<dbReference type="GO" id="GO:0003700">
    <property type="term" value="F:DNA-binding transcription factor activity"/>
    <property type="evidence" value="ECO:0007669"/>
    <property type="project" value="InterPro"/>
</dbReference>
<name>A0A7V3JAI9_UNCC3</name>
<dbReference type="AlphaFoldDB" id="A0A7V3JAI9"/>
<sequence>MNIKGIEGICVRVSYRMLILFFEVVVVRKEDVMKLEDVERLIWKEVFGVLRGFNDVMYDKNDLFQEAALVFLLVKDKWDREKSSFVTFFVHCLRNHFRTLFVKSKKFVWESDLDNICTDDDLDTRVEVSLKMEKDKEFLEKVRCLVGLNEEFNRWKDKREWARKNLGMRFTKDEMKEIEQFFVERR</sequence>
<protein>
    <submittedName>
        <fullName evidence="1">Uncharacterized protein</fullName>
    </submittedName>
</protein>
<dbReference type="EMBL" id="DTGG01000113">
    <property type="protein sequence ID" value="HFZ09183.1"/>
    <property type="molecule type" value="Genomic_DNA"/>
</dbReference>
<gene>
    <name evidence="1" type="ORF">ENV41_03520</name>
</gene>
<comment type="caution">
    <text evidence="1">The sequence shown here is derived from an EMBL/GenBank/DDBJ whole genome shotgun (WGS) entry which is preliminary data.</text>
</comment>